<dbReference type="SMART" id="SM00342">
    <property type="entry name" value="HTH_ARAC"/>
    <property type="match status" value="1"/>
</dbReference>
<evidence type="ECO:0000256" key="1">
    <source>
        <dbReference type="ARBA" id="ARBA00023015"/>
    </source>
</evidence>
<accession>A0ABQ6GXH5</accession>
<dbReference type="InterPro" id="IPR018060">
    <property type="entry name" value="HTH_AraC"/>
</dbReference>
<evidence type="ECO:0000313" key="6">
    <source>
        <dbReference type="EMBL" id="GLX79999.1"/>
    </source>
</evidence>
<evidence type="ECO:0000256" key="4">
    <source>
        <dbReference type="ARBA" id="ARBA00023163"/>
    </source>
</evidence>
<keyword evidence="4" id="KW-0804">Transcription</keyword>
<dbReference type="SUPFAM" id="SSF51215">
    <property type="entry name" value="Regulatory protein AraC"/>
    <property type="match status" value="1"/>
</dbReference>
<gene>
    <name evidence="6" type="ORF">tinsulaeT_33390</name>
</gene>
<dbReference type="Pfam" id="PF02311">
    <property type="entry name" value="AraC_binding"/>
    <property type="match status" value="1"/>
</dbReference>
<dbReference type="InterPro" id="IPR050204">
    <property type="entry name" value="AraC_XylS_family_regulators"/>
</dbReference>
<reference evidence="6 7" key="1">
    <citation type="submission" date="2023-03" db="EMBL/GenBank/DDBJ databases">
        <title>Draft genome sequence of Thalassotalea insulae KCTC 62186T.</title>
        <authorList>
            <person name="Sawabe T."/>
        </authorList>
    </citation>
    <scope>NUCLEOTIDE SEQUENCE [LARGE SCALE GENOMIC DNA]</scope>
    <source>
        <strain evidence="6 7">KCTC 62186</strain>
    </source>
</reference>
<dbReference type="PROSITE" id="PS00041">
    <property type="entry name" value="HTH_ARAC_FAMILY_1"/>
    <property type="match status" value="1"/>
</dbReference>
<proteinExistence type="predicted"/>
<dbReference type="Gene3D" id="1.10.10.60">
    <property type="entry name" value="Homeodomain-like"/>
    <property type="match status" value="2"/>
</dbReference>
<evidence type="ECO:0000313" key="7">
    <source>
        <dbReference type="Proteomes" id="UP001157186"/>
    </source>
</evidence>
<dbReference type="Proteomes" id="UP001157186">
    <property type="component" value="Unassembled WGS sequence"/>
</dbReference>
<feature type="domain" description="HTH araC/xylS-type" evidence="5">
    <location>
        <begin position="176"/>
        <end position="273"/>
    </location>
</feature>
<keyword evidence="7" id="KW-1185">Reference proteome</keyword>
<comment type="caution">
    <text evidence="6">The sequence shown here is derived from an EMBL/GenBank/DDBJ whole genome shotgun (WGS) entry which is preliminary data.</text>
</comment>
<keyword evidence="1" id="KW-0805">Transcription regulation</keyword>
<dbReference type="PANTHER" id="PTHR46796:SF2">
    <property type="entry name" value="TRANSCRIPTIONAL REGULATORY PROTEIN"/>
    <property type="match status" value="1"/>
</dbReference>
<keyword evidence="3" id="KW-0010">Activator</keyword>
<dbReference type="Pfam" id="PF12833">
    <property type="entry name" value="HTH_18"/>
    <property type="match status" value="1"/>
</dbReference>
<dbReference type="PANTHER" id="PTHR46796">
    <property type="entry name" value="HTH-TYPE TRANSCRIPTIONAL ACTIVATOR RHAS-RELATED"/>
    <property type="match status" value="1"/>
</dbReference>
<protein>
    <submittedName>
        <fullName evidence="6">AraC family transcriptional regulator</fullName>
    </submittedName>
</protein>
<evidence type="ECO:0000256" key="3">
    <source>
        <dbReference type="ARBA" id="ARBA00023159"/>
    </source>
</evidence>
<evidence type="ECO:0000256" key="2">
    <source>
        <dbReference type="ARBA" id="ARBA00023125"/>
    </source>
</evidence>
<dbReference type="InterPro" id="IPR009057">
    <property type="entry name" value="Homeodomain-like_sf"/>
</dbReference>
<sequence>MTNLAEQVNFLYHRELGGLEMVRAQYRHKNFAKHCHETYTISVIETGVQKFYRSGGEHFAPEHSIILVNADDVHTGQAADGVGWSYQAIYPTEAHFQQLAANIGWSNHFAPYFPQPVVYDPELAAELRSLFQCLNSEPNSLKRETLLNLSLTKLMVRHGRTKQEVTPKAKRFSSLVRARDYLNDHLTENIQLEQLAQISHLSVFYLVKQFQQQFGLTPHAYQLQQKLKRSKQLLKQGHSVVETSMMLGFHDQSHFHRHFKKSLGISPGQFAIAVNKG</sequence>
<dbReference type="RefSeq" id="WP_284245956.1">
    <property type="nucleotide sequence ID" value="NZ_BSST01000001.1"/>
</dbReference>
<evidence type="ECO:0000259" key="5">
    <source>
        <dbReference type="PROSITE" id="PS01124"/>
    </source>
</evidence>
<organism evidence="6 7">
    <name type="scientific">Thalassotalea insulae</name>
    <dbReference type="NCBI Taxonomy" id="2056778"/>
    <lineage>
        <taxon>Bacteria</taxon>
        <taxon>Pseudomonadati</taxon>
        <taxon>Pseudomonadota</taxon>
        <taxon>Gammaproteobacteria</taxon>
        <taxon>Alteromonadales</taxon>
        <taxon>Colwelliaceae</taxon>
        <taxon>Thalassotalea</taxon>
    </lineage>
</organism>
<dbReference type="EMBL" id="BSST01000001">
    <property type="protein sequence ID" value="GLX79999.1"/>
    <property type="molecule type" value="Genomic_DNA"/>
</dbReference>
<dbReference type="InterPro" id="IPR037923">
    <property type="entry name" value="HTH-like"/>
</dbReference>
<name>A0ABQ6GXH5_9GAMM</name>
<keyword evidence="2" id="KW-0238">DNA-binding</keyword>
<dbReference type="PROSITE" id="PS01124">
    <property type="entry name" value="HTH_ARAC_FAMILY_2"/>
    <property type="match status" value="1"/>
</dbReference>
<dbReference type="InterPro" id="IPR003313">
    <property type="entry name" value="AraC-bd"/>
</dbReference>
<dbReference type="InterPro" id="IPR018062">
    <property type="entry name" value="HTH_AraC-typ_CS"/>
</dbReference>
<dbReference type="SUPFAM" id="SSF46689">
    <property type="entry name" value="Homeodomain-like"/>
    <property type="match status" value="2"/>
</dbReference>